<dbReference type="PROSITE" id="PS51722">
    <property type="entry name" value="G_TR_2"/>
    <property type="match status" value="1"/>
</dbReference>
<dbReference type="InterPro" id="IPR009001">
    <property type="entry name" value="Transl_elong_EF1A/Init_IF2_C"/>
</dbReference>
<dbReference type="Pfam" id="PF00009">
    <property type="entry name" value="GTP_EFTU"/>
    <property type="match status" value="1"/>
</dbReference>
<dbReference type="InterPro" id="IPR050543">
    <property type="entry name" value="eIF2G"/>
</dbReference>
<feature type="region of interest" description="Disordered" evidence="10">
    <location>
        <begin position="474"/>
        <end position="534"/>
    </location>
</feature>
<dbReference type="GO" id="GO:0005829">
    <property type="term" value="C:cytosol"/>
    <property type="evidence" value="ECO:0007669"/>
    <property type="project" value="TreeGrafter"/>
</dbReference>
<sequence length="1140" mass="125026">MVELTQPQLAVQDLSKLKVEELTPLTPEVISRQATINIGTIGHVAHGKSTVVKAISGVQTVRFKNELERNITIKLGYANAKIYRAENGSGIGCFRACGSSKPDRFIDEVDGKTVWVLQRHVSFVDCPGHDILMATMLNGAAVMDAALLLVAGNEVCPQPQTSEHLAAIEIMRLQNIIILQNKVDLIKEDAAVAQHEQIKKFVAGTVAHDAPIIPISAVLKYNIDVVCEYICRNIPIPRRDFTSKPKLIVIRSFDVNKPGEEVEKLKGGVAGGSILEGVLRVGDEIEVRPGIVSKDEDGKVTCVPIYSRIVSLFAEKNDLQFAVPGGLIGVGTKIDPTLTRSDRLVGQVLGLKGSLPHVFTELEINFYLLKRLLGVKTQEGSKASKVQKLSKAEVLMVNIGSTATGGKVLAVKQDLAKILLTAPVCTQEGEKIAISRRIDKHWRLIGWGEIRRGIRVEIQTMRSWHGMDSFQALSASSAPPAHPAACAGGAAATSKKKKKKKKNTAAHKGLEQDTESHASSDTRSEDTEHDREPPTATLPLAQRLEIAASHADLHAALVGLVGWSRLYIGSDTVVMLFQSRALELLFENILKSRPTADAIFANLTTLLSNCLVVSSDGKPTASHENVAAAVVTSLRALIEQLHHEQQDADDPATSVATVAAYLAKLLVTYRLSLNGVALESSISQEVLSIEAQLAAAASRDGGVKGQTIRESFQRRDIRSDALELYETRLKKVTQLVVERAGSHSSQTVSLSVGDDSTDCRGAQSGFLLFALEGEARDSLAHVDSSEIETVNARQRELEQRKIKALAPVEKKRAANNARLAELERQREALEAQLRAVNQEIQEAQDVEVALEADAAAVVESFQVELTRFHAEHERILSWQRRQEQRTVVDNAFATLERAIATISETQNEVQSLREKQIVCLRQQLEGALRFFGSELPCVKFMRSRIQESETKLSKLEEEAKGYESLGVGAVAQELLDKAEELQHHIEEDRQCVATLQRRDLEVVAMLERVLRDDTLRDAVNALDEGLKKEVGRHIEYVKSLYSDLNTPYERLGSLLQSSVDTVKCLDLLIECTTHGVLFLKPFVGFRQLKPQICLVTALLFNLLFQLGVVALGFDEGVVPVPKVLLKRLDLSSLPLEAITP</sequence>
<organism evidence="12 13">
    <name type="scientific">Pythium insidiosum</name>
    <name type="common">Pythiosis disease agent</name>
    <dbReference type="NCBI Taxonomy" id="114742"/>
    <lineage>
        <taxon>Eukaryota</taxon>
        <taxon>Sar</taxon>
        <taxon>Stramenopiles</taxon>
        <taxon>Oomycota</taxon>
        <taxon>Peronosporomycetes</taxon>
        <taxon>Pythiales</taxon>
        <taxon>Pythiaceae</taxon>
        <taxon>Pythium</taxon>
    </lineage>
</organism>
<dbReference type="PANTHER" id="PTHR42854:SF3">
    <property type="entry name" value="EUKARYOTIC TRANSLATION INITIATION FACTOR 2 SUBUNIT 3-RELATED"/>
    <property type="match status" value="1"/>
</dbReference>
<dbReference type="CDD" id="cd03688">
    <property type="entry name" value="eIF2_gamma_II"/>
    <property type="match status" value="1"/>
</dbReference>
<dbReference type="Proteomes" id="UP001209570">
    <property type="component" value="Unassembled WGS sequence"/>
</dbReference>
<keyword evidence="6" id="KW-0648">Protein biosynthesis</keyword>
<feature type="compositionally biased region" description="Low complexity" evidence="10">
    <location>
        <begin position="475"/>
        <end position="493"/>
    </location>
</feature>
<evidence type="ECO:0000256" key="6">
    <source>
        <dbReference type="ARBA" id="ARBA00022917"/>
    </source>
</evidence>
<evidence type="ECO:0000256" key="4">
    <source>
        <dbReference type="ARBA" id="ARBA00022741"/>
    </source>
</evidence>
<dbReference type="FunFam" id="2.40.30.10:FF:000011">
    <property type="entry name" value="Eukaryotic translation initiation factor 2 subunit gamma"/>
    <property type="match status" value="1"/>
</dbReference>
<evidence type="ECO:0000259" key="11">
    <source>
        <dbReference type="PROSITE" id="PS51722"/>
    </source>
</evidence>
<dbReference type="CDD" id="cd01888">
    <property type="entry name" value="eIF2_gamma"/>
    <property type="match status" value="1"/>
</dbReference>
<feature type="coiled-coil region" evidence="9">
    <location>
        <begin position="888"/>
        <end position="965"/>
    </location>
</feature>
<feature type="coiled-coil region" evidence="9">
    <location>
        <begin position="812"/>
        <end position="853"/>
    </location>
</feature>
<comment type="caution">
    <text evidence="12">The sequence shown here is derived from an EMBL/GenBank/DDBJ whole genome shotgun (WGS) entry which is preliminary data.</text>
</comment>
<evidence type="ECO:0000256" key="10">
    <source>
        <dbReference type="SAM" id="MobiDB-lite"/>
    </source>
</evidence>
<dbReference type="AlphaFoldDB" id="A0AAD5LLS9"/>
<keyword evidence="7" id="KW-0342">GTP-binding</keyword>
<dbReference type="InterPro" id="IPR000795">
    <property type="entry name" value="T_Tr_GTP-bd_dom"/>
</dbReference>
<dbReference type="GO" id="GO:0003743">
    <property type="term" value="F:translation initiation factor activity"/>
    <property type="evidence" value="ECO:0007669"/>
    <property type="project" value="UniProtKB-KW"/>
</dbReference>
<dbReference type="FunFam" id="2.40.30.10:FF:000009">
    <property type="entry name" value="Eukaryotic translation initiation factor 2 subunit gamma"/>
    <property type="match status" value="1"/>
</dbReference>
<dbReference type="Pfam" id="PF03144">
    <property type="entry name" value="GTP_EFTU_D2"/>
    <property type="match status" value="1"/>
</dbReference>
<dbReference type="GO" id="GO:0001731">
    <property type="term" value="P:formation of translation preinitiation complex"/>
    <property type="evidence" value="ECO:0007669"/>
    <property type="project" value="TreeGrafter"/>
</dbReference>
<dbReference type="GO" id="GO:0000049">
    <property type="term" value="F:tRNA binding"/>
    <property type="evidence" value="ECO:0007669"/>
    <property type="project" value="InterPro"/>
</dbReference>
<dbReference type="PRINTS" id="PR00315">
    <property type="entry name" value="ELONGATNFCT"/>
</dbReference>
<evidence type="ECO:0000256" key="3">
    <source>
        <dbReference type="ARBA" id="ARBA00022540"/>
    </source>
</evidence>
<evidence type="ECO:0000256" key="8">
    <source>
        <dbReference type="ARBA" id="ARBA00048107"/>
    </source>
</evidence>
<dbReference type="CDD" id="cd15490">
    <property type="entry name" value="eIF2_gamma_III"/>
    <property type="match status" value="1"/>
</dbReference>
<dbReference type="InterPro" id="IPR009000">
    <property type="entry name" value="Transl_B-barrel_sf"/>
</dbReference>
<keyword evidence="9" id="KW-0175">Coiled coil</keyword>
<dbReference type="GO" id="GO:0003924">
    <property type="term" value="F:GTPase activity"/>
    <property type="evidence" value="ECO:0007669"/>
    <property type="project" value="InterPro"/>
</dbReference>
<evidence type="ECO:0000256" key="7">
    <source>
        <dbReference type="ARBA" id="ARBA00023134"/>
    </source>
</evidence>
<feature type="compositionally biased region" description="Basic and acidic residues" evidence="10">
    <location>
        <begin position="508"/>
        <end position="533"/>
    </location>
</feature>
<name>A0AAD5LLS9_PYTIN</name>
<keyword evidence="5" id="KW-0378">Hydrolase</keyword>
<dbReference type="InterPro" id="IPR044128">
    <property type="entry name" value="eIF2g_GTP-bd"/>
</dbReference>
<evidence type="ECO:0000313" key="13">
    <source>
        <dbReference type="Proteomes" id="UP001209570"/>
    </source>
</evidence>
<dbReference type="EC" id="3.6.5.3" evidence="2"/>
<dbReference type="SUPFAM" id="SSF50465">
    <property type="entry name" value="EF-Tu/eEF-1alpha/eIF2-gamma C-terminal domain"/>
    <property type="match status" value="1"/>
</dbReference>
<evidence type="ECO:0000256" key="9">
    <source>
        <dbReference type="SAM" id="Coils"/>
    </source>
</evidence>
<keyword evidence="3" id="KW-0396">Initiation factor</keyword>
<comment type="catalytic activity">
    <reaction evidence="8">
        <text>GTP + H2O = GDP + phosphate + H(+)</text>
        <dbReference type="Rhea" id="RHEA:19669"/>
        <dbReference type="ChEBI" id="CHEBI:15377"/>
        <dbReference type="ChEBI" id="CHEBI:15378"/>
        <dbReference type="ChEBI" id="CHEBI:37565"/>
        <dbReference type="ChEBI" id="CHEBI:43474"/>
        <dbReference type="ChEBI" id="CHEBI:58189"/>
        <dbReference type="EC" id="3.6.5.3"/>
    </reaction>
</comment>
<dbReference type="PANTHER" id="PTHR42854">
    <property type="entry name" value="EUKARYOTIC TRANSLATION INITIATION FACTOR 2 SUBUNIT 3 FAMILY MEMBER"/>
    <property type="match status" value="1"/>
</dbReference>
<accession>A0AAD5LLS9</accession>
<dbReference type="Gene3D" id="3.40.50.300">
    <property type="entry name" value="P-loop containing nucleotide triphosphate hydrolases"/>
    <property type="match status" value="1"/>
</dbReference>
<dbReference type="InterPro" id="IPR027417">
    <property type="entry name" value="P-loop_NTPase"/>
</dbReference>
<dbReference type="FunFam" id="3.40.50.300:FF:001794">
    <property type="entry name" value="Eukaryotic translation initiation factor 2 subunit 3, variant"/>
    <property type="match status" value="1"/>
</dbReference>
<dbReference type="SUPFAM" id="SSF50447">
    <property type="entry name" value="Translation proteins"/>
    <property type="match status" value="1"/>
</dbReference>
<dbReference type="GO" id="GO:0005850">
    <property type="term" value="C:eukaryotic translation initiation factor 2 complex"/>
    <property type="evidence" value="ECO:0007669"/>
    <property type="project" value="TreeGrafter"/>
</dbReference>
<reference evidence="12" key="1">
    <citation type="submission" date="2021-12" db="EMBL/GenBank/DDBJ databases">
        <title>Prjna785345.</title>
        <authorList>
            <person name="Rujirawat T."/>
            <person name="Krajaejun T."/>
        </authorList>
    </citation>
    <scope>NUCLEOTIDE SEQUENCE</scope>
    <source>
        <strain evidence="12">Pi057C3</strain>
    </source>
</reference>
<proteinExistence type="inferred from homology"/>
<evidence type="ECO:0000256" key="2">
    <source>
        <dbReference type="ARBA" id="ARBA00011986"/>
    </source>
</evidence>
<dbReference type="NCBIfam" id="NF003077">
    <property type="entry name" value="PRK04000.1"/>
    <property type="match status" value="1"/>
</dbReference>
<dbReference type="InterPro" id="IPR044127">
    <property type="entry name" value="eIF2g_dom_2"/>
</dbReference>
<dbReference type="GO" id="GO:0005525">
    <property type="term" value="F:GTP binding"/>
    <property type="evidence" value="ECO:0007669"/>
    <property type="project" value="UniProtKB-KW"/>
</dbReference>
<evidence type="ECO:0000256" key="5">
    <source>
        <dbReference type="ARBA" id="ARBA00022801"/>
    </source>
</evidence>
<dbReference type="EMBL" id="JAKCXM010000046">
    <property type="protein sequence ID" value="KAJ0405393.1"/>
    <property type="molecule type" value="Genomic_DNA"/>
</dbReference>
<evidence type="ECO:0000313" key="12">
    <source>
        <dbReference type="EMBL" id="KAJ0405393.1"/>
    </source>
</evidence>
<dbReference type="InterPro" id="IPR004161">
    <property type="entry name" value="EFTu-like_2"/>
</dbReference>
<dbReference type="InterPro" id="IPR015256">
    <property type="entry name" value="eIF2g_C"/>
</dbReference>
<protein>
    <recommendedName>
        <fullName evidence="2">protein-synthesizing GTPase</fullName>
        <ecNumber evidence="2">3.6.5.3</ecNumber>
    </recommendedName>
</protein>
<comment type="similarity">
    <text evidence="1">Belongs to the TRAFAC class translation factor GTPase superfamily. Classic translation factor GTPase family. EF-Tu/EF-1A subfamily.</text>
</comment>
<keyword evidence="4" id="KW-0547">Nucleotide-binding</keyword>
<feature type="domain" description="Tr-type G" evidence="11">
    <location>
        <begin position="33"/>
        <end position="238"/>
    </location>
</feature>
<keyword evidence="13" id="KW-1185">Reference proteome</keyword>
<dbReference type="Gene3D" id="2.40.30.10">
    <property type="entry name" value="Translation factors"/>
    <property type="match status" value="2"/>
</dbReference>
<evidence type="ECO:0000256" key="1">
    <source>
        <dbReference type="ARBA" id="ARBA00007249"/>
    </source>
</evidence>
<dbReference type="SUPFAM" id="SSF52540">
    <property type="entry name" value="P-loop containing nucleoside triphosphate hydrolases"/>
    <property type="match status" value="1"/>
</dbReference>
<feature type="compositionally biased region" description="Basic residues" evidence="10">
    <location>
        <begin position="494"/>
        <end position="505"/>
    </location>
</feature>
<dbReference type="Pfam" id="PF09173">
    <property type="entry name" value="eIF2_C"/>
    <property type="match status" value="1"/>
</dbReference>
<gene>
    <name evidence="12" type="ORF">P43SY_000272</name>
</gene>